<accession>A0A9Q0J4E7</accession>
<name>A0A9Q0J4E7_9ROSI</name>
<dbReference type="Proteomes" id="UP001141552">
    <property type="component" value="Unassembled WGS sequence"/>
</dbReference>
<comment type="caution">
    <text evidence="1">The sequence shown here is derived from an EMBL/GenBank/DDBJ whole genome shotgun (WGS) entry which is preliminary data.</text>
</comment>
<evidence type="ECO:0000313" key="1">
    <source>
        <dbReference type="EMBL" id="KAJ4827672.1"/>
    </source>
</evidence>
<dbReference type="OrthoDB" id="1622023at2759"/>
<gene>
    <name evidence="1" type="ORF">Tsubulata_013806</name>
</gene>
<dbReference type="Gene3D" id="1.25.40.10">
    <property type="entry name" value="Tetratricopeptide repeat domain"/>
    <property type="match status" value="1"/>
</dbReference>
<reference evidence="1" key="2">
    <citation type="journal article" date="2023" name="Plants (Basel)">
        <title>Annotation of the Turnera subulata (Passifloraceae) Draft Genome Reveals the S-Locus Evolved after the Divergence of Turneroideae from Passifloroideae in a Stepwise Manner.</title>
        <authorList>
            <person name="Henning P.M."/>
            <person name="Roalson E.H."/>
            <person name="Mir W."/>
            <person name="McCubbin A.G."/>
            <person name="Shore J.S."/>
        </authorList>
    </citation>
    <scope>NUCLEOTIDE SEQUENCE</scope>
    <source>
        <strain evidence="1">F60SS</strain>
    </source>
</reference>
<keyword evidence="2" id="KW-1185">Reference proteome</keyword>
<dbReference type="EMBL" id="JAKUCV010006371">
    <property type="protein sequence ID" value="KAJ4827672.1"/>
    <property type="molecule type" value="Genomic_DNA"/>
</dbReference>
<protein>
    <submittedName>
        <fullName evidence="1">Uncharacterized protein</fullName>
    </submittedName>
</protein>
<evidence type="ECO:0000313" key="2">
    <source>
        <dbReference type="Proteomes" id="UP001141552"/>
    </source>
</evidence>
<dbReference type="InterPro" id="IPR011990">
    <property type="entry name" value="TPR-like_helical_dom_sf"/>
</dbReference>
<reference evidence="1" key="1">
    <citation type="submission" date="2022-02" db="EMBL/GenBank/DDBJ databases">
        <authorList>
            <person name="Henning P.M."/>
            <person name="McCubbin A.G."/>
            <person name="Shore J.S."/>
        </authorList>
    </citation>
    <scope>NUCLEOTIDE SEQUENCE</scope>
    <source>
        <strain evidence="1">F60SS</strain>
        <tissue evidence="1">Leaves</tissue>
    </source>
</reference>
<organism evidence="1 2">
    <name type="scientific">Turnera subulata</name>
    <dbReference type="NCBI Taxonomy" id="218843"/>
    <lineage>
        <taxon>Eukaryota</taxon>
        <taxon>Viridiplantae</taxon>
        <taxon>Streptophyta</taxon>
        <taxon>Embryophyta</taxon>
        <taxon>Tracheophyta</taxon>
        <taxon>Spermatophyta</taxon>
        <taxon>Magnoliopsida</taxon>
        <taxon>eudicotyledons</taxon>
        <taxon>Gunneridae</taxon>
        <taxon>Pentapetalae</taxon>
        <taxon>rosids</taxon>
        <taxon>fabids</taxon>
        <taxon>Malpighiales</taxon>
        <taxon>Passifloraceae</taxon>
        <taxon>Turnera</taxon>
    </lineage>
</organism>
<dbReference type="AlphaFoldDB" id="A0A9Q0J4E7"/>
<proteinExistence type="predicted"/>
<sequence length="93" mass="11096">MEKAEHRVTTTTAKLMSFTPLPRRPLLRRRRRLFPEEDWVGSRYGDVRKPFDEMPERNEVSWSGMIYAYAQLGEDEEALVLFKEALITMVVYW</sequence>